<sequence>MYGWMMHLFVMEHQGVRKSKINRILSSLTLLAVFKVGMN</sequence>
<name>A0A1Q8QNJ3_9FIRM</name>
<evidence type="ECO:0000313" key="1">
    <source>
        <dbReference type="EMBL" id="OLN28868.1"/>
    </source>
</evidence>
<dbReference type="Proteomes" id="UP000186102">
    <property type="component" value="Unassembled WGS sequence"/>
</dbReference>
<evidence type="ECO:0000313" key="2">
    <source>
        <dbReference type="Proteomes" id="UP000186102"/>
    </source>
</evidence>
<reference evidence="1 2" key="1">
    <citation type="submission" date="2016-09" db="EMBL/GenBank/DDBJ databases">
        <title>Complete genome of Desulfosporosinus sp. OL.</title>
        <authorList>
            <person name="Mardanov A."/>
            <person name="Beletsky A."/>
            <person name="Panova A."/>
            <person name="Karnachuk O."/>
            <person name="Ravin N."/>
        </authorList>
    </citation>
    <scope>NUCLEOTIDE SEQUENCE [LARGE SCALE GENOMIC DNA]</scope>
    <source>
        <strain evidence="1 2">OL</strain>
    </source>
</reference>
<gene>
    <name evidence="1" type="ORF">DSOL_3811</name>
</gene>
<keyword evidence="2" id="KW-1185">Reference proteome</keyword>
<protein>
    <submittedName>
        <fullName evidence="1">Uncharacterized protein</fullName>
    </submittedName>
</protein>
<accession>A0A1Q8QNJ3</accession>
<dbReference type="STRING" id="1888891.DSOL_3811"/>
<comment type="caution">
    <text evidence="1">The sequence shown here is derived from an EMBL/GenBank/DDBJ whole genome shotgun (WGS) entry which is preliminary data.</text>
</comment>
<dbReference type="EMBL" id="MLBF01000038">
    <property type="protein sequence ID" value="OLN28868.1"/>
    <property type="molecule type" value="Genomic_DNA"/>
</dbReference>
<dbReference type="AlphaFoldDB" id="A0A1Q8QNJ3"/>
<proteinExistence type="predicted"/>
<organism evidence="1 2">
    <name type="scientific">Desulfosporosinus metallidurans</name>
    <dbReference type="NCBI Taxonomy" id="1888891"/>
    <lineage>
        <taxon>Bacteria</taxon>
        <taxon>Bacillati</taxon>
        <taxon>Bacillota</taxon>
        <taxon>Clostridia</taxon>
        <taxon>Eubacteriales</taxon>
        <taxon>Desulfitobacteriaceae</taxon>
        <taxon>Desulfosporosinus</taxon>
    </lineage>
</organism>